<proteinExistence type="inferred from homology"/>
<evidence type="ECO:0000256" key="8">
    <source>
        <dbReference type="ARBA" id="ARBA00022842"/>
    </source>
</evidence>
<dbReference type="GO" id="GO:0005986">
    <property type="term" value="P:sucrose biosynthetic process"/>
    <property type="evidence" value="ECO:0007669"/>
    <property type="project" value="TreeGrafter"/>
</dbReference>
<evidence type="ECO:0000313" key="17">
    <source>
        <dbReference type="Proteomes" id="UP000002012"/>
    </source>
</evidence>
<accession>D4H8E2</accession>
<dbReference type="FunFam" id="3.40.190.80:FF:000001">
    <property type="entry name" value="Fructose-1,6-bisphosphatase class 1"/>
    <property type="match status" value="1"/>
</dbReference>
<sequence>MEKGVTNLNRFLLEEQRKYPEATGGFTILIESIAFASKIISREVNKAGIVNIIGKAQSTNVHGEDQQKLDIYANNRMITALDHLGKLCAMASEENNEPILIPDEYPKGKYLIAFDPLDGSSNIDVNISIGTIFGIYKRQDGKEGNACCTEFFQPGRNMVAAGYIIYGSSTMLVYTSGNGVHGFTLDPSIGEYILSHPFMKFPDSGKIYSINEVNYNRWDEATRKFVDYLKGHEEREYTSRYIGSLVADFHRNLLKGGVFAYPGDTRNPRGKLRLLYECAPLAFIAEQAGGMAVNDEINILDIVPTDLHQKEPFYIGSKYEVETYLKAKRGEL</sequence>
<dbReference type="STRING" id="522772.Dacet_1522"/>
<dbReference type="PIRSF" id="PIRSF000904">
    <property type="entry name" value="FBPtase_SBPase"/>
    <property type="match status" value="1"/>
</dbReference>
<feature type="binding site" evidence="12">
    <location>
        <position position="117"/>
    </location>
    <ligand>
        <name>Mg(2+)</name>
        <dbReference type="ChEBI" id="CHEBI:18420"/>
        <label>1</label>
    </ligand>
</feature>
<feature type="binding site" evidence="12">
    <location>
        <position position="118"/>
    </location>
    <ligand>
        <name>Mg(2+)</name>
        <dbReference type="ChEBI" id="CHEBI:18420"/>
        <label>2</label>
    </ligand>
</feature>
<dbReference type="PIRSF" id="PIRSF500210">
    <property type="entry name" value="FBPtase"/>
    <property type="match status" value="1"/>
</dbReference>
<dbReference type="HAMAP" id="MF_01855">
    <property type="entry name" value="FBPase_class1"/>
    <property type="match status" value="1"/>
</dbReference>
<dbReference type="UniPathway" id="UPA00138"/>
<evidence type="ECO:0000256" key="13">
    <source>
        <dbReference type="RuleBase" id="RU000508"/>
    </source>
</evidence>
<comment type="subunit">
    <text evidence="12">Homotetramer.</text>
</comment>
<organism evidence="16 17">
    <name type="scientific">Denitrovibrio acetiphilus (strain DSM 12809 / NBRC 114555 / N2460)</name>
    <dbReference type="NCBI Taxonomy" id="522772"/>
    <lineage>
        <taxon>Bacteria</taxon>
        <taxon>Pseudomonadati</taxon>
        <taxon>Deferribacterota</taxon>
        <taxon>Deferribacteres</taxon>
        <taxon>Deferribacterales</taxon>
        <taxon>Geovibrionaceae</taxon>
        <taxon>Denitrovibrio</taxon>
    </lineage>
</organism>
<evidence type="ECO:0000256" key="10">
    <source>
        <dbReference type="ARBA" id="ARBA00072069"/>
    </source>
</evidence>
<comment type="pathway">
    <text evidence="2">Carbohydrate biosynthesis; Calvin cycle.</text>
</comment>
<evidence type="ECO:0000256" key="12">
    <source>
        <dbReference type="HAMAP-Rule" id="MF_01855"/>
    </source>
</evidence>
<comment type="catalytic activity">
    <reaction evidence="1 12">
        <text>beta-D-fructose 1,6-bisphosphate + H2O = beta-D-fructose 6-phosphate + phosphate</text>
        <dbReference type="Rhea" id="RHEA:11064"/>
        <dbReference type="ChEBI" id="CHEBI:15377"/>
        <dbReference type="ChEBI" id="CHEBI:32966"/>
        <dbReference type="ChEBI" id="CHEBI:43474"/>
        <dbReference type="ChEBI" id="CHEBI:57634"/>
        <dbReference type="EC" id="3.1.3.11"/>
    </reaction>
</comment>
<comment type="similarity">
    <text evidence="3 12 13">Belongs to the FBPase class 1 family.</text>
</comment>
<dbReference type="InterPro" id="IPR000146">
    <property type="entry name" value="FBPase_class-1"/>
</dbReference>
<comment type="caution">
    <text evidence="12">Lacks conserved residue(s) required for the propagation of feature annotation.</text>
</comment>
<feature type="domain" description="Fructose-1-6-bisphosphatase class I N-terminal" evidence="14">
    <location>
        <begin position="8"/>
        <end position="197"/>
    </location>
</feature>
<dbReference type="GO" id="GO:0006002">
    <property type="term" value="P:fructose 6-phosphate metabolic process"/>
    <property type="evidence" value="ECO:0007669"/>
    <property type="project" value="TreeGrafter"/>
</dbReference>
<feature type="binding site" evidence="12">
    <location>
        <position position="277"/>
    </location>
    <ligand>
        <name>Mg(2+)</name>
        <dbReference type="ChEBI" id="CHEBI:18420"/>
        <label>2</label>
    </ligand>
</feature>
<evidence type="ECO:0000256" key="2">
    <source>
        <dbReference type="ARBA" id="ARBA00005215"/>
    </source>
</evidence>
<evidence type="ECO:0000256" key="4">
    <source>
        <dbReference type="ARBA" id="ARBA00013093"/>
    </source>
</evidence>
<feature type="binding site" evidence="12">
    <location>
        <position position="115"/>
    </location>
    <ligand>
        <name>Mg(2+)</name>
        <dbReference type="ChEBI" id="CHEBI:18420"/>
        <label>1</label>
    </ligand>
</feature>
<dbReference type="InterPro" id="IPR044015">
    <property type="entry name" value="FBPase_C_dom"/>
</dbReference>
<feature type="binding site" evidence="12">
    <location>
        <position position="211"/>
    </location>
    <ligand>
        <name>substrate</name>
    </ligand>
</feature>
<dbReference type="EC" id="3.1.3.11" evidence="4 12"/>
<comment type="pathway">
    <text evidence="12">Carbohydrate biosynthesis; gluconeogenesis.</text>
</comment>
<dbReference type="Pfam" id="PF18913">
    <property type="entry name" value="FBPase_C"/>
    <property type="match status" value="1"/>
</dbReference>
<comment type="cofactor">
    <cofactor evidence="12">
        <name>Mg(2+)</name>
        <dbReference type="ChEBI" id="CHEBI:18420"/>
    </cofactor>
    <text evidence="12">Binds 2 magnesium ions per subunit.</text>
</comment>
<dbReference type="PRINTS" id="PR00115">
    <property type="entry name" value="F16BPHPHTASE"/>
</dbReference>
<dbReference type="InParanoid" id="D4H8E2"/>
<feature type="binding site" evidence="12">
    <location>
        <position position="93"/>
    </location>
    <ligand>
        <name>Mg(2+)</name>
        <dbReference type="ChEBI" id="CHEBI:18420"/>
        <label>1</label>
    </ligand>
</feature>
<dbReference type="PANTHER" id="PTHR11556">
    <property type="entry name" value="FRUCTOSE-1,6-BISPHOSPHATASE-RELATED"/>
    <property type="match status" value="1"/>
</dbReference>
<keyword evidence="7 12" id="KW-0378">Hydrolase</keyword>
<evidence type="ECO:0000259" key="15">
    <source>
        <dbReference type="Pfam" id="PF18913"/>
    </source>
</evidence>
<dbReference type="GO" id="GO:0006000">
    <property type="term" value="P:fructose metabolic process"/>
    <property type="evidence" value="ECO:0007669"/>
    <property type="project" value="TreeGrafter"/>
</dbReference>
<protein>
    <recommendedName>
        <fullName evidence="10 12">Fructose-1,6-bisphosphatase class 1</fullName>
        <shortName evidence="12">FBPase class 1</shortName>
        <ecNumber evidence="4 12">3.1.3.11</ecNumber>
    </recommendedName>
    <alternativeName>
        <fullName evidence="11 12">D-fructose-1,6-bisphosphate 1-phosphohydrolase class 1</fullName>
    </alternativeName>
</protein>
<dbReference type="AlphaFoldDB" id="D4H8E2"/>
<dbReference type="Proteomes" id="UP000002012">
    <property type="component" value="Chromosome"/>
</dbReference>
<feature type="binding site" evidence="12">
    <location>
        <position position="115"/>
    </location>
    <ligand>
        <name>Mg(2+)</name>
        <dbReference type="ChEBI" id="CHEBI:18420"/>
        <label>2</label>
    </ligand>
</feature>
<dbReference type="GO" id="GO:0000287">
    <property type="term" value="F:magnesium ion binding"/>
    <property type="evidence" value="ECO:0007669"/>
    <property type="project" value="UniProtKB-UniRule"/>
</dbReference>
<feature type="domain" description="Fructose-1-6-bisphosphatase class 1 C-terminal" evidence="15">
    <location>
        <begin position="202"/>
        <end position="326"/>
    </location>
</feature>
<dbReference type="InterPro" id="IPR028343">
    <property type="entry name" value="FBPtase"/>
</dbReference>
<dbReference type="PROSITE" id="PS00124">
    <property type="entry name" value="FBPASE"/>
    <property type="match status" value="1"/>
</dbReference>
<keyword evidence="6 12" id="KW-0479">Metal-binding</keyword>
<dbReference type="eggNOG" id="COG0158">
    <property type="taxonomic scope" value="Bacteria"/>
</dbReference>
<dbReference type="CDD" id="cd00354">
    <property type="entry name" value="FBPase"/>
    <property type="match status" value="1"/>
</dbReference>
<feature type="binding site" evidence="12">
    <location>
        <position position="241"/>
    </location>
    <ligand>
        <name>substrate</name>
    </ligand>
</feature>
<dbReference type="InterPro" id="IPR033391">
    <property type="entry name" value="FBPase_N"/>
</dbReference>
<dbReference type="FunCoup" id="D4H8E2">
    <property type="interactions" value="382"/>
</dbReference>
<feature type="binding site" evidence="12">
    <location>
        <begin position="118"/>
        <end position="121"/>
    </location>
    <ligand>
        <name>substrate</name>
    </ligand>
</feature>
<dbReference type="GO" id="GO:0005829">
    <property type="term" value="C:cytosol"/>
    <property type="evidence" value="ECO:0007669"/>
    <property type="project" value="TreeGrafter"/>
</dbReference>
<keyword evidence="5 12" id="KW-0963">Cytoplasm</keyword>
<dbReference type="NCBIfam" id="NF006778">
    <property type="entry name" value="PRK09293.1-1"/>
    <property type="match status" value="1"/>
</dbReference>
<dbReference type="FunFam" id="3.30.540.10:FF:000002">
    <property type="entry name" value="Fructose-1,6-bisphosphatase class 1"/>
    <property type="match status" value="1"/>
</dbReference>
<dbReference type="SUPFAM" id="SSF56655">
    <property type="entry name" value="Carbohydrate phosphatase"/>
    <property type="match status" value="1"/>
</dbReference>
<dbReference type="PaxDb" id="522772-Dacet_1522"/>
<dbReference type="KEGG" id="dap:Dacet_1522"/>
<dbReference type="EMBL" id="CP001968">
    <property type="protein sequence ID" value="ADD68291.1"/>
    <property type="molecule type" value="Genomic_DNA"/>
</dbReference>
<feature type="binding site" evidence="12">
    <location>
        <position position="271"/>
    </location>
    <ligand>
        <name>substrate</name>
    </ligand>
</feature>
<reference evidence="16 17" key="1">
    <citation type="journal article" date="2010" name="Stand. Genomic Sci.">
        <title>Complete genome sequence of Denitrovibrio acetiphilus type strain (N2460).</title>
        <authorList>
            <person name="Kiss H."/>
            <person name="Lang E."/>
            <person name="Lapidus A."/>
            <person name="Copeland A."/>
            <person name="Nolan M."/>
            <person name="Glavina Del Rio T."/>
            <person name="Chen F."/>
            <person name="Lucas S."/>
            <person name="Tice H."/>
            <person name="Cheng J.F."/>
            <person name="Han C."/>
            <person name="Goodwin L."/>
            <person name="Pitluck S."/>
            <person name="Liolios K."/>
            <person name="Pati A."/>
            <person name="Ivanova N."/>
            <person name="Mavromatis K."/>
            <person name="Chen A."/>
            <person name="Palaniappan K."/>
            <person name="Land M."/>
            <person name="Hauser L."/>
            <person name="Chang Y.J."/>
            <person name="Jeffries C.D."/>
            <person name="Detter J.C."/>
            <person name="Brettin T."/>
            <person name="Spring S."/>
            <person name="Rohde M."/>
            <person name="Goker M."/>
            <person name="Woyke T."/>
            <person name="Bristow J."/>
            <person name="Eisen J.A."/>
            <person name="Markowitz V."/>
            <person name="Hugenholtz P."/>
            <person name="Kyrpides N.C."/>
            <person name="Klenk H.P."/>
        </authorList>
    </citation>
    <scope>NUCLEOTIDE SEQUENCE [LARGE SCALE GENOMIC DNA]</scope>
    <source>
        <strain evidence="17">DSM 12809 / NBRC 114555 / N2460</strain>
    </source>
</reference>
<evidence type="ECO:0000256" key="1">
    <source>
        <dbReference type="ARBA" id="ARBA00001273"/>
    </source>
</evidence>
<dbReference type="RefSeq" id="WP_013010805.1">
    <property type="nucleotide sequence ID" value="NC_013943.1"/>
</dbReference>
<dbReference type="Gene3D" id="3.40.190.80">
    <property type="match status" value="1"/>
</dbReference>
<evidence type="ECO:0000313" key="16">
    <source>
        <dbReference type="EMBL" id="ADD68291.1"/>
    </source>
</evidence>
<dbReference type="HOGENOM" id="CLU_039977_2_2_0"/>
<evidence type="ECO:0000256" key="6">
    <source>
        <dbReference type="ARBA" id="ARBA00022723"/>
    </source>
</evidence>
<dbReference type="NCBIfam" id="NF006779">
    <property type="entry name" value="PRK09293.1-3"/>
    <property type="match status" value="1"/>
</dbReference>
<dbReference type="GO" id="GO:0006094">
    <property type="term" value="P:gluconeogenesis"/>
    <property type="evidence" value="ECO:0007669"/>
    <property type="project" value="UniProtKB-UniRule"/>
</dbReference>
<comment type="subcellular location">
    <subcellularLocation>
        <location evidence="12">Cytoplasm</location>
    </subcellularLocation>
</comment>
<dbReference type="GO" id="GO:0042132">
    <property type="term" value="F:fructose 1,6-bisphosphate 1-phosphatase activity"/>
    <property type="evidence" value="ECO:0007669"/>
    <property type="project" value="UniProtKB-UniRule"/>
</dbReference>
<evidence type="ECO:0000256" key="7">
    <source>
        <dbReference type="ARBA" id="ARBA00022801"/>
    </source>
</evidence>
<dbReference type="Gene3D" id="3.30.540.10">
    <property type="entry name" value="Fructose-1,6-Bisphosphatase, subunit A, domain 1"/>
    <property type="match status" value="1"/>
</dbReference>
<name>D4H8E2_DENA2</name>
<evidence type="ECO:0000256" key="9">
    <source>
        <dbReference type="ARBA" id="ARBA00023277"/>
    </source>
</evidence>
<evidence type="ECO:0000256" key="3">
    <source>
        <dbReference type="ARBA" id="ARBA00010941"/>
    </source>
</evidence>
<keyword evidence="9 12" id="KW-0119">Carbohydrate metabolism</keyword>
<dbReference type="GO" id="GO:0030388">
    <property type="term" value="P:fructose 1,6-bisphosphate metabolic process"/>
    <property type="evidence" value="ECO:0007669"/>
    <property type="project" value="TreeGrafter"/>
</dbReference>
<keyword evidence="17" id="KW-1185">Reference proteome</keyword>
<evidence type="ECO:0000256" key="11">
    <source>
        <dbReference type="ARBA" id="ARBA00081210"/>
    </source>
</evidence>
<dbReference type="OrthoDB" id="9806756at2"/>
<evidence type="ECO:0000259" key="14">
    <source>
        <dbReference type="Pfam" id="PF00316"/>
    </source>
</evidence>
<dbReference type="PANTHER" id="PTHR11556:SF35">
    <property type="entry name" value="SEDOHEPTULOSE-1,7-BISPHOSPHATASE, CHLOROPLASTIC"/>
    <property type="match status" value="1"/>
</dbReference>
<dbReference type="InterPro" id="IPR020548">
    <property type="entry name" value="Fructose_bisphosphatase_AS"/>
</dbReference>
<keyword evidence="8 12" id="KW-0460">Magnesium</keyword>
<evidence type="ECO:0000256" key="5">
    <source>
        <dbReference type="ARBA" id="ARBA00022490"/>
    </source>
</evidence>
<dbReference type="Pfam" id="PF00316">
    <property type="entry name" value="FBPase"/>
    <property type="match status" value="1"/>
</dbReference>
<gene>
    <name evidence="12" type="primary">fbp</name>
    <name evidence="16" type="ordered locus">Dacet_1522</name>
</gene>